<dbReference type="Proteomes" id="UP001501407">
    <property type="component" value="Unassembled WGS sequence"/>
</dbReference>
<dbReference type="Gene3D" id="2.30.110.10">
    <property type="entry name" value="Electron Transport, Fmn-binding Protein, Chain A"/>
    <property type="match status" value="1"/>
</dbReference>
<dbReference type="EMBL" id="BAABKZ010000002">
    <property type="protein sequence ID" value="GAA5092789.1"/>
    <property type="molecule type" value="Genomic_DNA"/>
</dbReference>
<keyword evidence="2" id="KW-1185">Reference proteome</keyword>
<evidence type="ECO:0008006" key="3">
    <source>
        <dbReference type="Google" id="ProtNLM"/>
    </source>
</evidence>
<organism evidence="1 2">
    <name type="scientific">Microbacterium yannicii</name>
    <dbReference type="NCBI Taxonomy" id="671622"/>
    <lineage>
        <taxon>Bacteria</taxon>
        <taxon>Bacillati</taxon>
        <taxon>Actinomycetota</taxon>
        <taxon>Actinomycetes</taxon>
        <taxon>Micrococcales</taxon>
        <taxon>Microbacteriaceae</taxon>
        <taxon>Microbacterium</taxon>
    </lineage>
</organism>
<sequence>MTVLRSAAGAALLVNAIPHGVSGVRGRPFPTPFGDPPGVGLSSPRVNIGWSTANAIAGAALLRRGIRSPGEVVGAAVGAAAMAALTWYHFRDVLAGGSGLRGIRNPRPAADGAGPPPRVLVKATEPIAKALAGHRWFPLWAVVHHRGRTSGIDYETPVAVVPTRDRSVVLIGLPWGAKTNWARNVVAAGGAELSWKGVRRPTASPRIIGPVEAAVLAKPLFRPIVQRMPAAIALQLPTP</sequence>
<reference evidence="2" key="1">
    <citation type="journal article" date="2019" name="Int. J. Syst. Evol. Microbiol.">
        <title>The Global Catalogue of Microorganisms (GCM) 10K type strain sequencing project: providing services to taxonomists for standard genome sequencing and annotation.</title>
        <authorList>
            <consortium name="The Broad Institute Genomics Platform"/>
            <consortium name="The Broad Institute Genome Sequencing Center for Infectious Disease"/>
            <person name="Wu L."/>
            <person name="Ma J."/>
        </authorList>
    </citation>
    <scope>NUCLEOTIDE SEQUENCE [LARGE SCALE GENOMIC DNA]</scope>
    <source>
        <strain evidence="2">JCM 18959</strain>
    </source>
</reference>
<comment type="caution">
    <text evidence="1">The sequence shown here is derived from an EMBL/GenBank/DDBJ whole genome shotgun (WGS) entry which is preliminary data.</text>
</comment>
<dbReference type="InterPro" id="IPR012349">
    <property type="entry name" value="Split_barrel_FMN-bd"/>
</dbReference>
<evidence type="ECO:0000313" key="1">
    <source>
        <dbReference type="EMBL" id="GAA5092789.1"/>
    </source>
</evidence>
<protein>
    <recommendedName>
        <fullName evidence="3">Nitroreductase family deazaflavin-dependent oxidoreductase</fullName>
    </recommendedName>
</protein>
<accession>A0ABP9M863</accession>
<evidence type="ECO:0000313" key="2">
    <source>
        <dbReference type="Proteomes" id="UP001501407"/>
    </source>
</evidence>
<name>A0ABP9M863_9MICO</name>
<proteinExistence type="predicted"/>
<gene>
    <name evidence="1" type="ORF">GCM10025760_21960</name>
</gene>